<evidence type="ECO:0000313" key="2">
    <source>
        <dbReference type="Proteomes" id="UP000886653"/>
    </source>
</evidence>
<name>A0A9P6TB60_9BASI</name>
<organism evidence="1 2">
    <name type="scientific">Cronartium quercuum f. sp. fusiforme G11</name>
    <dbReference type="NCBI Taxonomy" id="708437"/>
    <lineage>
        <taxon>Eukaryota</taxon>
        <taxon>Fungi</taxon>
        <taxon>Dikarya</taxon>
        <taxon>Basidiomycota</taxon>
        <taxon>Pucciniomycotina</taxon>
        <taxon>Pucciniomycetes</taxon>
        <taxon>Pucciniales</taxon>
        <taxon>Coleosporiaceae</taxon>
        <taxon>Cronartium</taxon>
    </lineage>
</organism>
<accession>A0A9P6TB60</accession>
<comment type="caution">
    <text evidence="1">The sequence shown here is derived from an EMBL/GenBank/DDBJ whole genome shotgun (WGS) entry which is preliminary data.</text>
</comment>
<dbReference type="EMBL" id="MU167268">
    <property type="protein sequence ID" value="KAG0145927.1"/>
    <property type="molecule type" value="Genomic_DNA"/>
</dbReference>
<reference evidence="1" key="1">
    <citation type="submission" date="2013-11" db="EMBL/GenBank/DDBJ databases">
        <title>Genome sequence of the fusiform rust pathogen reveals effectors for host alternation and coevolution with pine.</title>
        <authorList>
            <consortium name="DOE Joint Genome Institute"/>
            <person name="Smith K."/>
            <person name="Pendleton A."/>
            <person name="Kubisiak T."/>
            <person name="Anderson C."/>
            <person name="Salamov A."/>
            <person name="Aerts A."/>
            <person name="Riley R."/>
            <person name="Clum A."/>
            <person name="Lindquist E."/>
            <person name="Ence D."/>
            <person name="Campbell M."/>
            <person name="Kronenberg Z."/>
            <person name="Feau N."/>
            <person name="Dhillon B."/>
            <person name="Hamelin R."/>
            <person name="Burleigh J."/>
            <person name="Smith J."/>
            <person name="Yandell M."/>
            <person name="Nelson C."/>
            <person name="Grigoriev I."/>
            <person name="Davis J."/>
        </authorList>
    </citation>
    <scope>NUCLEOTIDE SEQUENCE</scope>
    <source>
        <strain evidence="1">G11</strain>
    </source>
</reference>
<keyword evidence="2" id="KW-1185">Reference proteome</keyword>
<dbReference type="AlphaFoldDB" id="A0A9P6TB60"/>
<sequence length="135" mass="15453">MICMETVFPCIYFKHSNRHRTRAPISTNNVYCNCWDHLIYKVFLFFFFFEYSKSPTPLTSPIPLHNDAQVFLEYVMSHWPTCTLDSRTMNINAAIDIIIALPSSITCSFFVLGSAYKLLGIPCDVPRVALSTQSV</sequence>
<gene>
    <name evidence="1" type="ORF">CROQUDRAFT_723140</name>
</gene>
<proteinExistence type="predicted"/>
<evidence type="ECO:0000313" key="1">
    <source>
        <dbReference type="EMBL" id="KAG0145927.1"/>
    </source>
</evidence>
<dbReference type="Proteomes" id="UP000886653">
    <property type="component" value="Unassembled WGS sequence"/>
</dbReference>
<protein>
    <submittedName>
        <fullName evidence="1">Uncharacterized protein</fullName>
    </submittedName>
</protein>